<name>A0A0A9G1K2_ARUDO</name>
<protein>
    <submittedName>
        <fullName evidence="1">Uncharacterized protein</fullName>
    </submittedName>
</protein>
<organism evidence="1">
    <name type="scientific">Arundo donax</name>
    <name type="common">Giant reed</name>
    <name type="synonym">Donax arundinaceus</name>
    <dbReference type="NCBI Taxonomy" id="35708"/>
    <lineage>
        <taxon>Eukaryota</taxon>
        <taxon>Viridiplantae</taxon>
        <taxon>Streptophyta</taxon>
        <taxon>Embryophyta</taxon>
        <taxon>Tracheophyta</taxon>
        <taxon>Spermatophyta</taxon>
        <taxon>Magnoliopsida</taxon>
        <taxon>Liliopsida</taxon>
        <taxon>Poales</taxon>
        <taxon>Poaceae</taxon>
        <taxon>PACMAD clade</taxon>
        <taxon>Arundinoideae</taxon>
        <taxon>Arundineae</taxon>
        <taxon>Arundo</taxon>
    </lineage>
</organism>
<reference evidence="1" key="1">
    <citation type="submission" date="2014-09" db="EMBL/GenBank/DDBJ databases">
        <authorList>
            <person name="Magalhaes I.L.F."/>
            <person name="Oliveira U."/>
            <person name="Santos F.R."/>
            <person name="Vidigal T.H.D.A."/>
            <person name="Brescovit A.D."/>
            <person name="Santos A.J."/>
        </authorList>
    </citation>
    <scope>NUCLEOTIDE SEQUENCE</scope>
    <source>
        <tissue evidence="1">Shoot tissue taken approximately 20 cm above the soil surface</tissue>
    </source>
</reference>
<dbReference type="AlphaFoldDB" id="A0A0A9G1K2"/>
<evidence type="ECO:0000313" key="1">
    <source>
        <dbReference type="EMBL" id="JAE17354.1"/>
    </source>
</evidence>
<proteinExistence type="predicted"/>
<dbReference type="EMBL" id="GBRH01180542">
    <property type="protein sequence ID" value="JAE17354.1"/>
    <property type="molecule type" value="Transcribed_RNA"/>
</dbReference>
<reference evidence="1" key="2">
    <citation type="journal article" date="2015" name="Data Brief">
        <title>Shoot transcriptome of the giant reed, Arundo donax.</title>
        <authorList>
            <person name="Barrero R.A."/>
            <person name="Guerrero F.D."/>
            <person name="Moolhuijzen P."/>
            <person name="Goolsby J.A."/>
            <person name="Tidwell J."/>
            <person name="Bellgard S.E."/>
            <person name="Bellgard M.I."/>
        </authorList>
    </citation>
    <scope>NUCLEOTIDE SEQUENCE</scope>
    <source>
        <tissue evidence="1">Shoot tissue taken approximately 20 cm above the soil surface</tissue>
    </source>
</reference>
<sequence>MKKPIVYGQLTQKMGNNTLTLHYDPRVDMLKT</sequence>
<accession>A0A0A9G1K2</accession>